<protein>
    <submittedName>
        <fullName evidence="2">Uncharacterized protein</fullName>
    </submittedName>
</protein>
<feature type="chain" id="PRO_5046694715" evidence="1">
    <location>
        <begin position="22"/>
        <end position="141"/>
    </location>
</feature>
<proteinExistence type="predicted"/>
<keyword evidence="3" id="KW-1185">Reference proteome</keyword>
<comment type="caution">
    <text evidence="2">The sequence shown here is derived from an EMBL/GenBank/DDBJ whole genome shotgun (WGS) entry which is preliminary data.</text>
</comment>
<dbReference type="InterPro" id="IPR038360">
    <property type="entry name" value="DUF4844_sf"/>
</dbReference>
<accession>A0ABQ2ACL8</accession>
<dbReference type="Pfam" id="PF16133">
    <property type="entry name" value="DUF4844"/>
    <property type="match status" value="1"/>
</dbReference>
<evidence type="ECO:0000313" key="3">
    <source>
        <dbReference type="Proteomes" id="UP000637774"/>
    </source>
</evidence>
<name>A0ABQ2ACL8_9BACT</name>
<evidence type="ECO:0000313" key="2">
    <source>
        <dbReference type="EMBL" id="GGH88966.1"/>
    </source>
</evidence>
<evidence type="ECO:0000256" key="1">
    <source>
        <dbReference type="SAM" id="SignalP"/>
    </source>
</evidence>
<feature type="signal peptide" evidence="1">
    <location>
        <begin position="1"/>
        <end position="21"/>
    </location>
</feature>
<keyword evidence="1" id="KW-0732">Signal</keyword>
<dbReference type="EMBL" id="BMGY01000036">
    <property type="protein sequence ID" value="GGH88966.1"/>
    <property type="molecule type" value="Genomic_DNA"/>
</dbReference>
<dbReference type="RefSeq" id="WP_188563047.1">
    <property type="nucleotide sequence ID" value="NZ_BMGY01000036.1"/>
</dbReference>
<sequence>MRTFLLIFLVLGALSTSKAQDATPMTVPQKAVAQLEKIRKQTVDEVVIGMRKSNLPAETRPMLNRILVKSTSEFLVITARKPTREAYLKCLDDNLSRISPLVPETKDREQVAEYFQDLMDIVGLESSEGRLTAFVETKPQK</sequence>
<dbReference type="InterPro" id="IPR032301">
    <property type="entry name" value="DUF4844"/>
</dbReference>
<reference evidence="3" key="1">
    <citation type="journal article" date="2019" name="Int. J. Syst. Evol. Microbiol.">
        <title>The Global Catalogue of Microorganisms (GCM) 10K type strain sequencing project: providing services to taxonomists for standard genome sequencing and annotation.</title>
        <authorList>
            <consortium name="The Broad Institute Genomics Platform"/>
            <consortium name="The Broad Institute Genome Sequencing Center for Infectious Disease"/>
            <person name="Wu L."/>
            <person name="Ma J."/>
        </authorList>
    </citation>
    <scope>NUCLEOTIDE SEQUENCE [LARGE SCALE GENOMIC DNA]</scope>
    <source>
        <strain evidence="3">CGMCC 1.14966</strain>
    </source>
</reference>
<dbReference type="Gene3D" id="1.20.1480.40">
    <property type="entry name" value="Uncharacterised protein PF16133, DUF4844"/>
    <property type="match status" value="1"/>
</dbReference>
<organism evidence="2 3">
    <name type="scientific">Hymenobacter frigidus</name>
    <dbReference type="NCBI Taxonomy" id="1524095"/>
    <lineage>
        <taxon>Bacteria</taxon>
        <taxon>Pseudomonadati</taxon>
        <taxon>Bacteroidota</taxon>
        <taxon>Cytophagia</taxon>
        <taxon>Cytophagales</taxon>
        <taxon>Hymenobacteraceae</taxon>
        <taxon>Hymenobacter</taxon>
    </lineage>
</organism>
<dbReference type="Proteomes" id="UP000637774">
    <property type="component" value="Unassembled WGS sequence"/>
</dbReference>
<gene>
    <name evidence="2" type="ORF">GCM10011495_31460</name>
</gene>